<dbReference type="SUPFAM" id="SSF52833">
    <property type="entry name" value="Thioredoxin-like"/>
    <property type="match status" value="1"/>
</dbReference>
<dbReference type="Proteomes" id="UP000030011">
    <property type="component" value="Unassembled WGS sequence"/>
</dbReference>
<dbReference type="STRING" id="1385521.N803_10455"/>
<dbReference type="InterPro" id="IPR036249">
    <property type="entry name" value="Thioredoxin-like_sf"/>
</dbReference>
<evidence type="ECO:0000313" key="2">
    <source>
        <dbReference type="Proteomes" id="UP000030011"/>
    </source>
</evidence>
<evidence type="ECO:0000313" key="1">
    <source>
        <dbReference type="EMBL" id="KGN38176.1"/>
    </source>
</evidence>
<reference evidence="1 2" key="1">
    <citation type="submission" date="2013-08" db="EMBL/GenBank/DDBJ databases">
        <title>The genome sequence of Knoellia subterranea.</title>
        <authorList>
            <person name="Zhu W."/>
            <person name="Wang G."/>
        </authorList>
    </citation>
    <scope>NUCLEOTIDE SEQUENCE [LARGE SCALE GENOMIC DNA]</scope>
    <source>
        <strain evidence="1 2">KCTC 19937</strain>
    </source>
</reference>
<dbReference type="EMBL" id="AVPK01000003">
    <property type="protein sequence ID" value="KGN38176.1"/>
    <property type="molecule type" value="Genomic_DNA"/>
</dbReference>
<name>A0A0A0JRF5_9MICO</name>
<comment type="caution">
    <text evidence="1">The sequence shown here is derived from an EMBL/GenBank/DDBJ whole genome shotgun (WGS) entry which is preliminary data.</text>
</comment>
<dbReference type="OrthoDB" id="8779161at2"/>
<organism evidence="1 2">
    <name type="scientific">Knoellia subterranea KCTC 19937</name>
    <dbReference type="NCBI Taxonomy" id="1385521"/>
    <lineage>
        <taxon>Bacteria</taxon>
        <taxon>Bacillati</taxon>
        <taxon>Actinomycetota</taxon>
        <taxon>Actinomycetes</taxon>
        <taxon>Micrococcales</taxon>
        <taxon>Intrasporangiaceae</taxon>
        <taxon>Knoellia</taxon>
    </lineage>
</organism>
<dbReference type="InterPro" id="IPR008554">
    <property type="entry name" value="Glutaredoxin-like"/>
</dbReference>
<gene>
    <name evidence="1" type="ORF">N803_10455</name>
</gene>
<sequence>MPSAPDPQPTHLGDALPEPRVTLIGKPGCHLCDDARAIIARVTEELGESFVEKSILDDPDLLSKYAEEIPVTLVDGRQHDYWRVNPDRLRAALTQPRP</sequence>
<proteinExistence type="predicted"/>
<dbReference type="RefSeq" id="WP_052111977.1">
    <property type="nucleotide sequence ID" value="NZ_AVPK01000003.1"/>
</dbReference>
<accession>A0A0A0JRF5</accession>
<dbReference type="eggNOG" id="COG0695">
    <property type="taxonomic scope" value="Bacteria"/>
</dbReference>
<dbReference type="AlphaFoldDB" id="A0A0A0JRF5"/>
<dbReference type="Pfam" id="PF05768">
    <property type="entry name" value="Glrx-like"/>
    <property type="match status" value="1"/>
</dbReference>
<keyword evidence="2" id="KW-1185">Reference proteome</keyword>
<protein>
    <submittedName>
        <fullName evidence="1">Glutaredoxin</fullName>
    </submittedName>
</protein>
<dbReference type="Gene3D" id="3.40.30.10">
    <property type="entry name" value="Glutaredoxin"/>
    <property type="match status" value="1"/>
</dbReference>